<dbReference type="EMBL" id="JAODOP010000004">
    <property type="protein sequence ID" value="MEF3833323.1"/>
    <property type="molecule type" value="Genomic_DNA"/>
</dbReference>
<keyword evidence="3" id="KW-1015">Disulfide bond</keyword>
<evidence type="ECO:0000256" key="1">
    <source>
        <dbReference type="ARBA" id="ARBA00004196"/>
    </source>
</evidence>
<dbReference type="RefSeq" id="WP_303305672.1">
    <property type="nucleotide sequence ID" value="NZ_JAODOP010000004.1"/>
</dbReference>
<dbReference type="PANTHER" id="PTHR42852:SF6">
    <property type="entry name" value="THIOL:DISULFIDE INTERCHANGE PROTEIN DSBE"/>
    <property type="match status" value="1"/>
</dbReference>
<keyword evidence="4" id="KW-0676">Redox-active center</keyword>
<dbReference type="SUPFAM" id="SSF52833">
    <property type="entry name" value="Thioredoxin-like"/>
    <property type="match status" value="1"/>
</dbReference>
<accession>A0ABU7XS28</accession>
<comment type="subcellular location">
    <subcellularLocation>
        <location evidence="1">Cell envelope</location>
    </subcellularLocation>
</comment>
<evidence type="ECO:0000313" key="7">
    <source>
        <dbReference type="Proteomes" id="UP001337305"/>
    </source>
</evidence>
<evidence type="ECO:0000256" key="2">
    <source>
        <dbReference type="ARBA" id="ARBA00022748"/>
    </source>
</evidence>
<dbReference type="InterPro" id="IPR013740">
    <property type="entry name" value="Redoxin"/>
</dbReference>
<sequence length="465" mass="53267">MKNTIYIILVLFSIVSCKNKVNDFALISGTINDKKVDSLFLHNASTNFKKSIAINDDGTFNDTLVIDKVKAYKLSSGKNWYSIFLQNNYNLNINISKDSTNSTISFSGIGADVNNYYRSKAVFIKEKIKLSSLPKLSEQDFTRLANKVTDSASAMLQNALIEDKNFITFETENIFWNEISNYMMYHYLKQNEAYRDTTKTYTPSSGFLPQAFLSFKSDNEDLYINSESYSNLSNVIPIRTINFKDLSDRNSDEKIKFIDSICSTIGIPLVKDFTLKNVGFRFLNDENQEVAKTYLDYFTSILSDEDIKTEFTDFYNKNQRLKKGALSSKFTNYENFAGGTTSLDDLKGKYVYIDVWATWCGPCKKEIPFLKDVEKKYHGKNIEFVSISVDTKPAYDSWKKMVTDKELTGIQLFADNAFDSKFIKDYNIKAIPRFILIDPEGKIVNSKAPRPSNPDLIDLFNQLEI</sequence>
<dbReference type="Proteomes" id="UP001337305">
    <property type="component" value="Unassembled WGS sequence"/>
</dbReference>
<comment type="caution">
    <text evidence="6">The sequence shown here is derived from an EMBL/GenBank/DDBJ whole genome shotgun (WGS) entry which is preliminary data.</text>
</comment>
<reference evidence="6 7" key="1">
    <citation type="submission" date="2022-09" db="EMBL/GenBank/DDBJ databases">
        <title>Genome sequencing of Flavivirga sp. MEBiC05379.</title>
        <authorList>
            <person name="Oh H.-M."/>
            <person name="Kwon K.K."/>
            <person name="Park M.J."/>
            <person name="Yang S.-H."/>
        </authorList>
    </citation>
    <scope>NUCLEOTIDE SEQUENCE [LARGE SCALE GENOMIC DNA]</scope>
    <source>
        <strain evidence="6 7">MEBiC05379</strain>
    </source>
</reference>
<evidence type="ECO:0000259" key="5">
    <source>
        <dbReference type="PROSITE" id="PS51352"/>
    </source>
</evidence>
<keyword evidence="7" id="KW-1185">Reference proteome</keyword>
<feature type="domain" description="Thioredoxin" evidence="5">
    <location>
        <begin position="321"/>
        <end position="465"/>
    </location>
</feature>
<gene>
    <name evidence="6" type="ORF">N1F79_09290</name>
</gene>
<dbReference type="CDD" id="cd02966">
    <property type="entry name" value="TlpA_like_family"/>
    <property type="match status" value="1"/>
</dbReference>
<dbReference type="InterPro" id="IPR050553">
    <property type="entry name" value="Thioredoxin_ResA/DsbE_sf"/>
</dbReference>
<dbReference type="Pfam" id="PF08534">
    <property type="entry name" value="Redoxin"/>
    <property type="match status" value="1"/>
</dbReference>
<dbReference type="PROSITE" id="PS51257">
    <property type="entry name" value="PROKAR_LIPOPROTEIN"/>
    <property type="match status" value="1"/>
</dbReference>
<dbReference type="PANTHER" id="PTHR42852">
    <property type="entry name" value="THIOL:DISULFIDE INTERCHANGE PROTEIN DSBE"/>
    <property type="match status" value="1"/>
</dbReference>
<dbReference type="InterPro" id="IPR013766">
    <property type="entry name" value="Thioredoxin_domain"/>
</dbReference>
<evidence type="ECO:0000256" key="3">
    <source>
        <dbReference type="ARBA" id="ARBA00023157"/>
    </source>
</evidence>
<protein>
    <submittedName>
        <fullName evidence="6">TlpA family protein disulfide reductase</fullName>
    </submittedName>
</protein>
<proteinExistence type="predicted"/>
<dbReference type="Gene3D" id="3.40.30.10">
    <property type="entry name" value="Glutaredoxin"/>
    <property type="match status" value="1"/>
</dbReference>
<name>A0ABU7XS28_9FLAO</name>
<evidence type="ECO:0000313" key="6">
    <source>
        <dbReference type="EMBL" id="MEF3833323.1"/>
    </source>
</evidence>
<dbReference type="InterPro" id="IPR036249">
    <property type="entry name" value="Thioredoxin-like_sf"/>
</dbReference>
<organism evidence="6 7">
    <name type="scientific">Flavivirga spongiicola</name>
    <dbReference type="NCBI Taxonomy" id="421621"/>
    <lineage>
        <taxon>Bacteria</taxon>
        <taxon>Pseudomonadati</taxon>
        <taxon>Bacteroidota</taxon>
        <taxon>Flavobacteriia</taxon>
        <taxon>Flavobacteriales</taxon>
        <taxon>Flavobacteriaceae</taxon>
        <taxon>Flavivirga</taxon>
    </lineage>
</organism>
<evidence type="ECO:0000256" key="4">
    <source>
        <dbReference type="ARBA" id="ARBA00023284"/>
    </source>
</evidence>
<dbReference type="PROSITE" id="PS51352">
    <property type="entry name" value="THIOREDOXIN_2"/>
    <property type="match status" value="1"/>
</dbReference>
<keyword evidence="2" id="KW-0201">Cytochrome c-type biogenesis</keyword>